<dbReference type="Proteomes" id="UP000657385">
    <property type="component" value="Unassembled WGS sequence"/>
</dbReference>
<keyword evidence="5 6" id="KW-0456">Lyase</keyword>
<evidence type="ECO:0000256" key="2">
    <source>
        <dbReference type="ARBA" id="ARBA00006472"/>
    </source>
</evidence>
<comment type="catalytic activity">
    <reaction evidence="1">
        <text>(4aS,6R)-4a-hydroxy-L-erythro-5,6,7,8-tetrahydrobiopterin = (6R)-L-erythro-6,7-dihydrobiopterin + H2O</text>
        <dbReference type="Rhea" id="RHEA:11920"/>
        <dbReference type="ChEBI" id="CHEBI:15377"/>
        <dbReference type="ChEBI" id="CHEBI:15642"/>
        <dbReference type="ChEBI" id="CHEBI:43120"/>
        <dbReference type="EC" id="4.2.1.96"/>
    </reaction>
</comment>
<evidence type="ECO:0000256" key="5">
    <source>
        <dbReference type="ARBA" id="ARBA00023239"/>
    </source>
</evidence>
<dbReference type="PANTHER" id="PTHR12599:SF0">
    <property type="entry name" value="PTERIN-4-ALPHA-CARBINOLAMINE DEHYDRATASE"/>
    <property type="match status" value="1"/>
</dbReference>
<dbReference type="SUPFAM" id="SSF55248">
    <property type="entry name" value="PCD-like"/>
    <property type="match status" value="1"/>
</dbReference>
<dbReference type="CDD" id="cd00488">
    <property type="entry name" value="PCD_DCoH"/>
    <property type="match status" value="1"/>
</dbReference>
<keyword evidence="7" id="KW-1185">Reference proteome</keyword>
<dbReference type="GO" id="GO:0006729">
    <property type="term" value="P:tetrahydrobiopterin biosynthetic process"/>
    <property type="evidence" value="ECO:0007669"/>
    <property type="project" value="InterPro"/>
</dbReference>
<evidence type="ECO:0000313" key="6">
    <source>
        <dbReference type="EMBL" id="MBF9073044.1"/>
    </source>
</evidence>
<name>A0A931B9J1_9ACTN</name>
<evidence type="ECO:0000256" key="4">
    <source>
        <dbReference type="ARBA" id="ARBA00021735"/>
    </source>
</evidence>
<dbReference type="AlphaFoldDB" id="A0A931B9J1"/>
<comment type="caution">
    <text evidence="6">The sequence shown here is derived from an EMBL/GenBank/DDBJ whole genome shotgun (WGS) entry which is preliminary data.</text>
</comment>
<dbReference type="Gene3D" id="3.30.1360.20">
    <property type="entry name" value="Transcriptional coactivator/pterin dehydratase"/>
    <property type="match status" value="1"/>
</dbReference>
<organism evidence="6 7">
    <name type="scientific">Streptacidiphilus fuscans</name>
    <dbReference type="NCBI Taxonomy" id="2789292"/>
    <lineage>
        <taxon>Bacteria</taxon>
        <taxon>Bacillati</taxon>
        <taxon>Actinomycetota</taxon>
        <taxon>Actinomycetes</taxon>
        <taxon>Kitasatosporales</taxon>
        <taxon>Streptomycetaceae</taxon>
        <taxon>Streptacidiphilus</taxon>
    </lineage>
</organism>
<dbReference type="InterPro" id="IPR001533">
    <property type="entry name" value="Pterin_deHydtase"/>
</dbReference>
<dbReference type="Pfam" id="PF01329">
    <property type="entry name" value="Pterin_4a"/>
    <property type="match status" value="1"/>
</dbReference>
<dbReference type="EC" id="4.2.1.96" evidence="3"/>
<dbReference type="RefSeq" id="WP_196198034.1">
    <property type="nucleotide sequence ID" value="NZ_JADPRT010000020.1"/>
</dbReference>
<comment type="similarity">
    <text evidence="2">Belongs to the pterin-4-alpha-carbinolamine dehydratase family.</text>
</comment>
<evidence type="ECO:0000256" key="1">
    <source>
        <dbReference type="ARBA" id="ARBA00001554"/>
    </source>
</evidence>
<accession>A0A931B9J1</accession>
<reference evidence="6" key="1">
    <citation type="submission" date="2020-11" db="EMBL/GenBank/DDBJ databases">
        <title>Isolation and identification of active actinomycetes.</title>
        <authorList>
            <person name="Yu B."/>
        </authorList>
    </citation>
    <scope>NUCLEOTIDE SEQUENCE</scope>
    <source>
        <strain evidence="6">NEAU-YB345</strain>
    </source>
</reference>
<dbReference type="GO" id="GO:0008124">
    <property type="term" value="F:4-alpha-hydroxytetrahydrobiopterin dehydratase activity"/>
    <property type="evidence" value="ECO:0007669"/>
    <property type="project" value="UniProtKB-EC"/>
</dbReference>
<evidence type="ECO:0000256" key="3">
    <source>
        <dbReference type="ARBA" id="ARBA00013252"/>
    </source>
</evidence>
<sequence length="99" mass="10924">MSTRDLLTDEQLTDGLRSLPEWHLEGDSIRRTVQARDFPAAIRIVVAVAEQAEAMDHHPDIDIRWRNLHFTLSTHSSGGVTALDLRLAALIDAAALAEA</sequence>
<dbReference type="InterPro" id="IPR036428">
    <property type="entry name" value="PCD_sf"/>
</dbReference>
<dbReference type="PANTHER" id="PTHR12599">
    <property type="entry name" value="PTERIN-4-ALPHA-CARBINOLAMINE DEHYDRATASE"/>
    <property type="match status" value="1"/>
</dbReference>
<evidence type="ECO:0000313" key="7">
    <source>
        <dbReference type="Proteomes" id="UP000657385"/>
    </source>
</evidence>
<dbReference type="NCBIfam" id="NF002017">
    <property type="entry name" value="PRK00823.1-2"/>
    <property type="match status" value="1"/>
</dbReference>
<gene>
    <name evidence="6" type="ORF">I2501_34020</name>
</gene>
<proteinExistence type="inferred from homology"/>
<protein>
    <recommendedName>
        <fullName evidence="4">Putative pterin-4-alpha-carbinolamine dehydratase</fullName>
        <ecNumber evidence="3">4.2.1.96</ecNumber>
    </recommendedName>
</protein>
<dbReference type="EMBL" id="JADPRT010000020">
    <property type="protein sequence ID" value="MBF9073044.1"/>
    <property type="molecule type" value="Genomic_DNA"/>
</dbReference>